<keyword evidence="6 8" id="KW-0472">Membrane</keyword>
<feature type="transmembrane region" description="Helical" evidence="8">
    <location>
        <begin position="9"/>
        <end position="29"/>
    </location>
</feature>
<dbReference type="InterPro" id="IPR018047">
    <property type="entry name" value="Ammonium_transpt_CS"/>
</dbReference>
<organism evidence="10 11">
    <name type="scientific">Flavobacterium beibuense</name>
    <dbReference type="NCBI Taxonomy" id="657326"/>
    <lineage>
        <taxon>Bacteria</taxon>
        <taxon>Pseudomonadati</taxon>
        <taxon>Bacteroidota</taxon>
        <taxon>Flavobacteriia</taxon>
        <taxon>Flavobacteriales</taxon>
        <taxon>Flavobacteriaceae</taxon>
        <taxon>Flavobacterium</taxon>
    </lineage>
</organism>
<protein>
    <recommendedName>
        <fullName evidence="8">Ammonium transporter</fullName>
    </recommendedName>
</protein>
<evidence type="ECO:0000256" key="5">
    <source>
        <dbReference type="ARBA" id="ARBA00022989"/>
    </source>
</evidence>
<reference evidence="10 11" key="1">
    <citation type="submission" date="2014-12" db="EMBL/GenBank/DDBJ databases">
        <title>Genome sequence of Flavobacterium beibuense RSKm HC5.</title>
        <authorList>
            <person name="Kim J.F."/>
            <person name="Song J.Y."/>
            <person name="Kwak M.-J."/>
            <person name="Lee S.-W."/>
        </authorList>
    </citation>
    <scope>NUCLEOTIDE SEQUENCE [LARGE SCALE GENOMIC DNA]</scope>
    <source>
        <strain evidence="10 11">RSKm HC5</strain>
    </source>
</reference>
<keyword evidence="11" id="KW-1185">Reference proteome</keyword>
<evidence type="ECO:0000256" key="3">
    <source>
        <dbReference type="ARBA" id="ARBA00022448"/>
    </source>
</evidence>
<dbReference type="InterPro" id="IPR001905">
    <property type="entry name" value="Ammonium_transpt"/>
</dbReference>
<evidence type="ECO:0000313" key="11">
    <source>
        <dbReference type="Proteomes" id="UP000289775"/>
    </source>
</evidence>
<accession>A0A444WD79</accession>
<keyword evidence="7 8" id="KW-0924">Ammonia transport</keyword>
<evidence type="ECO:0000256" key="7">
    <source>
        <dbReference type="ARBA" id="ARBA00023177"/>
    </source>
</evidence>
<evidence type="ECO:0000256" key="6">
    <source>
        <dbReference type="ARBA" id="ARBA00023136"/>
    </source>
</evidence>
<keyword evidence="4 8" id="KW-0812">Transmembrane</keyword>
<feature type="transmembrane region" description="Helical" evidence="8">
    <location>
        <begin position="277"/>
        <end position="297"/>
    </location>
</feature>
<feature type="transmembrane region" description="Helical" evidence="8">
    <location>
        <begin position="363"/>
        <end position="382"/>
    </location>
</feature>
<dbReference type="RefSeq" id="WP_129750379.1">
    <property type="nucleotide sequence ID" value="NZ_JUIW01000004.1"/>
</dbReference>
<keyword evidence="5 8" id="KW-1133">Transmembrane helix</keyword>
<dbReference type="GO" id="GO:0008519">
    <property type="term" value="F:ammonium channel activity"/>
    <property type="evidence" value="ECO:0007669"/>
    <property type="project" value="InterPro"/>
</dbReference>
<dbReference type="PANTHER" id="PTHR43029:SF10">
    <property type="entry name" value="AMMONIUM TRANSPORTER MEP2"/>
    <property type="match status" value="1"/>
</dbReference>
<gene>
    <name evidence="10" type="ORF">NU09_1222</name>
</gene>
<dbReference type="AlphaFoldDB" id="A0A444WD79"/>
<comment type="similarity">
    <text evidence="2 8">Belongs to the ammonia transporter channel (TC 1.A.11.2) family.</text>
</comment>
<feature type="transmembrane region" description="Helical" evidence="8">
    <location>
        <begin position="179"/>
        <end position="199"/>
    </location>
</feature>
<dbReference type="Gene3D" id="1.10.3430.10">
    <property type="entry name" value="Ammonium transporter AmtB like domains"/>
    <property type="match status" value="1"/>
</dbReference>
<feature type="transmembrane region" description="Helical" evidence="8">
    <location>
        <begin position="219"/>
        <end position="236"/>
    </location>
</feature>
<dbReference type="Proteomes" id="UP000289775">
    <property type="component" value="Unassembled WGS sequence"/>
</dbReference>
<feature type="transmembrane region" description="Helical" evidence="8">
    <location>
        <begin position="49"/>
        <end position="71"/>
    </location>
</feature>
<feature type="transmembrane region" description="Helical" evidence="8">
    <location>
        <begin position="146"/>
        <end position="167"/>
    </location>
</feature>
<comment type="subcellular location">
    <subcellularLocation>
        <location evidence="8">Cell membrane</location>
        <topology evidence="8">Multi-pass membrane protein</topology>
    </subcellularLocation>
    <subcellularLocation>
        <location evidence="1">Membrane</location>
        <topology evidence="1">Multi-pass membrane protein</topology>
    </subcellularLocation>
</comment>
<feature type="transmembrane region" description="Helical" evidence="8">
    <location>
        <begin position="394"/>
        <end position="419"/>
    </location>
</feature>
<evidence type="ECO:0000313" key="10">
    <source>
        <dbReference type="EMBL" id="RYJ43714.1"/>
    </source>
</evidence>
<dbReference type="InterPro" id="IPR029020">
    <property type="entry name" value="Ammonium/urea_transptr"/>
</dbReference>
<name>A0A444WD79_9FLAO</name>
<feature type="transmembrane region" description="Helical" evidence="8">
    <location>
        <begin position="83"/>
        <end position="106"/>
    </location>
</feature>
<evidence type="ECO:0000259" key="9">
    <source>
        <dbReference type="Pfam" id="PF00909"/>
    </source>
</evidence>
<proteinExistence type="inferred from homology"/>
<evidence type="ECO:0000256" key="1">
    <source>
        <dbReference type="ARBA" id="ARBA00004141"/>
    </source>
</evidence>
<feature type="transmembrane region" description="Helical" evidence="8">
    <location>
        <begin position="309"/>
        <end position="329"/>
    </location>
</feature>
<feature type="transmembrane region" description="Helical" evidence="8">
    <location>
        <begin position="335"/>
        <end position="351"/>
    </location>
</feature>
<dbReference type="GO" id="GO:0005886">
    <property type="term" value="C:plasma membrane"/>
    <property type="evidence" value="ECO:0007669"/>
    <property type="project" value="UniProtKB-SubCell"/>
</dbReference>
<feature type="transmembrane region" description="Helical" evidence="8">
    <location>
        <begin position="248"/>
        <end position="265"/>
    </location>
</feature>
<dbReference type="InterPro" id="IPR024041">
    <property type="entry name" value="NH4_transpt_AmtB-like_dom"/>
</dbReference>
<evidence type="ECO:0000256" key="4">
    <source>
        <dbReference type="ARBA" id="ARBA00022692"/>
    </source>
</evidence>
<dbReference type="SUPFAM" id="SSF111352">
    <property type="entry name" value="Ammonium transporter"/>
    <property type="match status" value="1"/>
</dbReference>
<keyword evidence="3 8" id="KW-0813">Transport</keyword>
<dbReference type="OrthoDB" id="9814202at2"/>
<evidence type="ECO:0000256" key="8">
    <source>
        <dbReference type="RuleBase" id="RU362002"/>
    </source>
</evidence>
<dbReference type="PANTHER" id="PTHR43029">
    <property type="entry name" value="AMMONIUM TRANSPORTER MEP2"/>
    <property type="match status" value="1"/>
</dbReference>
<dbReference type="NCBIfam" id="TIGR00836">
    <property type="entry name" value="amt"/>
    <property type="match status" value="1"/>
</dbReference>
<sequence length="449" mass="48413">MEKKLEKRWIVAFLITAAVAITGLFWEHASPTETSSQFNSTSTIVPADVAWLLTASCLVLLMTPGLAFFYGGMVGKKNVISTMLKSFICLGVISLLWVAVGFSLSFGESIGITIDGLKYGIIGNPTDFAFFDLVDEHPHAQMASTIPFILFALFQMKFAVITPAIITGSLAERIRFISFLLFICLFCLCIYTPLCHMVWHPNGLLGAYFGVKDFAGGTVVHMSAGFAAIAGVLVLGKRKNVEYIPTNIPFVLLGTGMLWFGWFGFNAGSALAANHTAAMAFATTTIASASAMLTWAFFDRLNGRKVSALGCCIGAVVGLVAITPAAGFVSIPKSIFFGFAASIVSNVMVHWKQLKKIDDTLDVFACHGVGGIMGMILTAIFAEGENASLLHGGWGVFTHHMIALVLVAVFSFFGAMVLYRFTNLFIPLRVSEESEQLGLDLSQHNETLS</sequence>
<evidence type="ECO:0000256" key="2">
    <source>
        <dbReference type="ARBA" id="ARBA00005887"/>
    </source>
</evidence>
<feature type="domain" description="Ammonium transporter AmtB-like" evidence="9">
    <location>
        <begin position="50"/>
        <end position="447"/>
    </location>
</feature>
<dbReference type="PROSITE" id="PS01219">
    <property type="entry name" value="AMMONIUM_TRANSP"/>
    <property type="match status" value="1"/>
</dbReference>
<comment type="caution">
    <text evidence="10">The sequence shown here is derived from an EMBL/GenBank/DDBJ whole genome shotgun (WGS) entry which is preliminary data.</text>
</comment>
<dbReference type="EMBL" id="JUIW01000004">
    <property type="protein sequence ID" value="RYJ43714.1"/>
    <property type="molecule type" value="Genomic_DNA"/>
</dbReference>
<dbReference type="Pfam" id="PF00909">
    <property type="entry name" value="Ammonium_transp"/>
    <property type="match status" value="1"/>
</dbReference>